<evidence type="ECO:0000256" key="9">
    <source>
        <dbReference type="SAM" id="SignalP"/>
    </source>
</evidence>
<keyword evidence="9" id="KW-0732">Signal</keyword>
<dbReference type="NCBIfam" id="TIGR01167">
    <property type="entry name" value="LPXTG_anchor"/>
    <property type="match status" value="1"/>
</dbReference>
<dbReference type="HOGENOM" id="CLU_312541_0_0_9"/>
<dbReference type="GO" id="GO:0070004">
    <property type="term" value="F:cysteine-type exopeptidase activity"/>
    <property type="evidence" value="ECO:0007669"/>
    <property type="project" value="InterPro"/>
</dbReference>
<keyword evidence="4" id="KW-0645">Protease</keyword>
<dbReference type="AlphaFoldDB" id="C0EBQ4"/>
<dbReference type="Gene3D" id="1.20.1270.90">
    <property type="entry name" value="AF1782-like"/>
    <property type="match status" value="3"/>
</dbReference>
<dbReference type="InterPro" id="IPR047804">
    <property type="entry name" value="C69_dipept_A-like"/>
</dbReference>
<dbReference type="MEROPS" id="C69.002"/>
<organism evidence="10 11">
    <name type="scientific">[Clostridium] methylpentosum DSM 5476</name>
    <dbReference type="NCBI Taxonomy" id="537013"/>
    <lineage>
        <taxon>Bacteria</taxon>
        <taxon>Bacillati</taxon>
        <taxon>Bacillota</taxon>
        <taxon>Clostridia</taxon>
        <taxon>Eubacteriales</taxon>
        <taxon>Oscillospiraceae</taxon>
        <taxon>Oscillospiraceae incertae sedis</taxon>
    </lineage>
</organism>
<name>C0EBQ4_9FIRM</name>
<dbReference type="eggNOG" id="COG4690">
    <property type="taxonomic scope" value="Bacteria"/>
</dbReference>
<evidence type="ECO:0000256" key="3">
    <source>
        <dbReference type="ARBA" id="ARBA00013110"/>
    </source>
</evidence>
<dbReference type="Gene3D" id="3.60.60.10">
    <property type="entry name" value="Penicillin V Acylase, Chain A"/>
    <property type="match status" value="1"/>
</dbReference>
<evidence type="ECO:0000256" key="1">
    <source>
        <dbReference type="ARBA" id="ARBA00001670"/>
    </source>
</evidence>
<evidence type="ECO:0000313" key="11">
    <source>
        <dbReference type="Proteomes" id="UP000003340"/>
    </source>
</evidence>
<proteinExistence type="inferred from homology"/>
<dbReference type="Pfam" id="PF07554">
    <property type="entry name" value="FIVAR"/>
    <property type="match status" value="4"/>
</dbReference>
<keyword evidence="8" id="KW-0472">Membrane</keyword>
<evidence type="ECO:0000256" key="6">
    <source>
        <dbReference type="ARBA" id="ARBA00022997"/>
    </source>
</evidence>
<dbReference type="EC" id="3.4.13.19" evidence="3"/>
<comment type="similarity">
    <text evidence="2">Belongs to the peptidase C69 family.</text>
</comment>
<reference evidence="10 11" key="1">
    <citation type="submission" date="2009-01" db="EMBL/GenBank/DDBJ databases">
        <authorList>
            <person name="Fulton L."/>
            <person name="Clifton S."/>
            <person name="Fulton B."/>
            <person name="Xu J."/>
            <person name="Minx P."/>
            <person name="Pepin K.H."/>
            <person name="Johnson M."/>
            <person name="Bhonagiri V."/>
            <person name="Nash W.E."/>
            <person name="Mardis E.R."/>
            <person name="Wilson R.K."/>
        </authorList>
    </citation>
    <scope>NUCLEOTIDE SEQUENCE [LARGE SCALE GENOMIC DNA]</scope>
    <source>
        <strain evidence="10 11">DSM 5476</strain>
    </source>
</reference>
<evidence type="ECO:0000256" key="8">
    <source>
        <dbReference type="SAM" id="Phobius"/>
    </source>
</evidence>
<dbReference type="PANTHER" id="PTHR12994:SF17">
    <property type="entry name" value="LD30995P"/>
    <property type="match status" value="1"/>
</dbReference>
<dbReference type="EMBL" id="ACEC01000044">
    <property type="protein sequence ID" value="EEG31108.1"/>
    <property type="molecule type" value="Genomic_DNA"/>
</dbReference>
<sequence length="938" mass="102134">MRLKKLLSAVALATALLMGGSVTATACTGVYVGKDVSATGYAYVGRSEDIGKRYDKIFTVHPAEDHEPGSMYPTLQGFTMPYPAHTYRYTMAKDTPLMENSPPNDEETFAEAGMNENGVALSATVTINANSNARKADPYVRKVQESTGSAGISEISLGTVLLSQATSARHAAELLADIIDTYGSYESNSLLFADANETWYFEQLAGHQYAAIKMPDDKVAVMPNMTLLGVIDVTDTENVIASPNLVSLAEENGFLQTDENGNIDVAKTYGNGLNWKNDGRGQLTRYYQGMYFFNKKLAETLNINAGEGESFGPIGLLFSPDHKVTALEAMQLLGYRGEGSAYDTSKDSSIYAVGNDRQAECHIFEMRPDVASQLSVQWLAMSRAEFSLYIPTFASLITETNDLYHSESLTYVEDSLYWAFCELADTCDNNRDRYGVNVRKFWAAYQEKLIEQQNAVSEQMDKIYDYDTKLAEQKATELGKAVAEEAFGYADGMLKELQAFIASGDEGVFMPTALTEGKLPTYSFDMVGGTGLPSDEMIRPHKLLKDVINYAVAVKATDEYKNAIPSVQATFDQALADAQAVDANTDATLEEVNNAWITLMNEVHKLGFQKGDKSELQAAYDTAAALDLDVYEDGPAKDNFVLALANAKTVLDDEDALQGEIDRAKEELLFAQEQLVVAVVDKTELKKLIDNADTYLEEDYLPAGWPEFQEALKEAKAVYDNDKATNKEVKNAIDTLLGAMVKLQYRQDKTQLNKVIEYASSLVLSNYTESSASAVDAALQNAIKVQQDNAAMQPAIRTATGELLDALLNLRLKADKTLLQSVLAQTDQIDLSLYSEESVARYLAARADAASVNDQDLSQEEQAVVDSVVKNLQDALAALEAVSVDNQNTAATTPAQGDTSITANAAQPKTGDQAPFAGIAAVALLSLAGVSLLRKRSK</sequence>
<dbReference type="Pfam" id="PF03577">
    <property type="entry name" value="Peptidase_C69"/>
    <property type="match status" value="1"/>
</dbReference>
<comment type="caution">
    <text evidence="10">The sequence shown here is derived from an EMBL/GenBank/DDBJ whole genome shotgun (WGS) entry which is preliminary data.</text>
</comment>
<evidence type="ECO:0000256" key="2">
    <source>
        <dbReference type="ARBA" id="ARBA00007225"/>
    </source>
</evidence>
<feature type="transmembrane region" description="Helical" evidence="8">
    <location>
        <begin position="914"/>
        <end position="933"/>
    </location>
</feature>
<protein>
    <recommendedName>
        <fullName evidence="3">membrane dipeptidase</fullName>
        <ecNumber evidence="3">3.4.13.19</ecNumber>
    </recommendedName>
</protein>
<dbReference type="Proteomes" id="UP000003340">
    <property type="component" value="Unassembled WGS sequence"/>
</dbReference>
<reference evidence="10 11" key="2">
    <citation type="submission" date="2009-02" db="EMBL/GenBank/DDBJ databases">
        <title>Draft genome sequence of Clostridium methylpentosum (DSM 5476).</title>
        <authorList>
            <person name="Sudarsanam P."/>
            <person name="Ley R."/>
            <person name="Guruge J."/>
            <person name="Turnbaugh P.J."/>
            <person name="Mahowald M."/>
            <person name="Liep D."/>
            <person name="Gordon J."/>
        </authorList>
    </citation>
    <scope>NUCLEOTIDE SEQUENCE [LARGE SCALE GENOMIC DNA]</scope>
    <source>
        <strain evidence="10 11">DSM 5476</strain>
    </source>
</reference>
<dbReference type="Gene3D" id="1.20.1270.70">
    <property type="entry name" value="Designed single chain three-helix bundle"/>
    <property type="match status" value="1"/>
</dbReference>
<evidence type="ECO:0000256" key="7">
    <source>
        <dbReference type="SAM" id="Coils"/>
    </source>
</evidence>
<comment type="catalytic activity">
    <reaction evidence="1">
        <text>an L-aminoacyl-L-amino acid + H2O = 2 an L-alpha-amino acid</text>
        <dbReference type="Rhea" id="RHEA:48940"/>
        <dbReference type="ChEBI" id="CHEBI:15377"/>
        <dbReference type="ChEBI" id="CHEBI:59869"/>
        <dbReference type="ChEBI" id="CHEBI:77460"/>
        <dbReference type="EC" id="3.4.13.19"/>
    </reaction>
</comment>
<feature type="coiled-coil region" evidence="7">
    <location>
        <begin position="647"/>
        <end position="674"/>
    </location>
</feature>
<dbReference type="InterPro" id="IPR005322">
    <property type="entry name" value="Peptidase_C69"/>
</dbReference>
<dbReference type="GO" id="GO:0006508">
    <property type="term" value="P:proteolysis"/>
    <property type="evidence" value="ECO:0007669"/>
    <property type="project" value="UniProtKB-KW"/>
</dbReference>
<feature type="chain" id="PRO_5002897859" description="membrane dipeptidase" evidence="9">
    <location>
        <begin position="27"/>
        <end position="938"/>
    </location>
</feature>
<keyword evidence="5" id="KW-0378">Hydrolase</keyword>
<keyword evidence="8" id="KW-1133">Transmembrane helix</keyword>
<keyword evidence="7" id="KW-0175">Coiled coil</keyword>
<evidence type="ECO:0000313" key="10">
    <source>
        <dbReference type="EMBL" id="EEG31108.1"/>
    </source>
</evidence>
<dbReference type="Gene3D" id="1.20.5.420">
    <property type="entry name" value="Immunoglobulin FC, subunit C"/>
    <property type="match status" value="1"/>
</dbReference>
<keyword evidence="6" id="KW-0224">Dipeptidase</keyword>
<feature type="signal peptide" evidence="9">
    <location>
        <begin position="1"/>
        <end position="26"/>
    </location>
</feature>
<evidence type="ECO:0000256" key="4">
    <source>
        <dbReference type="ARBA" id="ARBA00022670"/>
    </source>
</evidence>
<dbReference type="NCBIfam" id="NF033678">
    <property type="entry name" value="C69_fam_dipept"/>
    <property type="match status" value="1"/>
</dbReference>
<dbReference type="PROSITE" id="PS51257">
    <property type="entry name" value="PROKAR_LIPOPROTEIN"/>
    <property type="match status" value="1"/>
</dbReference>
<dbReference type="STRING" id="537013.CLOSTMETH_01272"/>
<dbReference type="GO" id="GO:0016805">
    <property type="term" value="F:dipeptidase activity"/>
    <property type="evidence" value="ECO:0007669"/>
    <property type="project" value="UniProtKB-KW"/>
</dbReference>
<accession>C0EBQ4</accession>
<evidence type="ECO:0000256" key="5">
    <source>
        <dbReference type="ARBA" id="ARBA00022801"/>
    </source>
</evidence>
<dbReference type="PANTHER" id="PTHR12994">
    <property type="entry name" value="SECERNIN"/>
    <property type="match status" value="1"/>
</dbReference>
<keyword evidence="8" id="KW-0812">Transmembrane</keyword>
<keyword evidence="11" id="KW-1185">Reference proteome</keyword>
<gene>
    <name evidence="10" type="ORF">CLOSTMETH_01272</name>
</gene>
<dbReference type="eggNOG" id="COG1196">
    <property type="taxonomic scope" value="Bacteria"/>
</dbReference>